<dbReference type="Proteomes" id="UP001209540">
    <property type="component" value="Unassembled WGS sequence"/>
</dbReference>
<reference evidence="2" key="1">
    <citation type="journal article" date="2022" name="IScience">
        <title>Evolution of zygomycete secretomes and the origins of terrestrial fungal ecologies.</title>
        <authorList>
            <person name="Chang Y."/>
            <person name="Wang Y."/>
            <person name="Mondo S."/>
            <person name="Ahrendt S."/>
            <person name="Andreopoulos W."/>
            <person name="Barry K."/>
            <person name="Beard J."/>
            <person name="Benny G.L."/>
            <person name="Blankenship S."/>
            <person name="Bonito G."/>
            <person name="Cuomo C."/>
            <person name="Desiro A."/>
            <person name="Gervers K.A."/>
            <person name="Hundley H."/>
            <person name="Kuo A."/>
            <person name="LaButti K."/>
            <person name="Lang B.F."/>
            <person name="Lipzen A."/>
            <person name="O'Donnell K."/>
            <person name="Pangilinan J."/>
            <person name="Reynolds N."/>
            <person name="Sandor L."/>
            <person name="Smith M.E."/>
            <person name="Tsang A."/>
            <person name="Grigoriev I.V."/>
            <person name="Stajich J.E."/>
            <person name="Spatafora J.W."/>
        </authorList>
    </citation>
    <scope>NUCLEOTIDE SEQUENCE</scope>
    <source>
        <strain evidence="2">RSA 2281</strain>
    </source>
</reference>
<evidence type="ECO:0000313" key="2">
    <source>
        <dbReference type="EMBL" id="KAI9243612.1"/>
    </source>
</evidence>
<keyword evidence="1" id="KW-1133">Transmembrane helix</keyword>
<comment type="caution">
    <text evidence="2">The sequence shown here is derived from an EMBL/GenBank/DDBJ whole genome shotgun (WGS) entry which is preliminary data.</text>
</comment>
<dbReference type="EMBL" id="JAIXMP010000069">
    <property type="protein sequence ID" value="KAI9243612.1"/>
    <property type="molecule type" value="Genomic_DNA"/>
</dbReference>
<keyword evidence="1" id="KW-0472">Membrane</keyword>
<dbReference type="AlphaFoldDB" id="A0AAD5JW04"/>
<name>A0AAD5JW04_9FUNG</name>
<keyword evidence="3" id="KW-1185">Reference proteome</keyword>
<keyword evidence="1" id="KW-0812">Transmembrane</keyword>
<protein>
    <submittedName>
        <fullName evidence="2">Uncharacterized protein</fullName>
    </submittedName>
</protein>
<organism evidence="2 3">
    <name type="scientific">Phascolomyces articulosus</name>
    <dbReference type="NCBI Taxonomy" id="60185"/>
    <lineage>
        <taxon>Eukaryota</taxon>
        <taxon>Fungi</taxon>
        <taxon>Fungi incertae sedis</taxon>
        <taxon>Mucoromycota</taxon>
        <taxon>Mucoromycotina</taxon>
        <taxon>Mucoromycetes</taxon>
        <taxon>Mucorales</taxon>
        <taxon>Lichtheimiaceae</taxon>
        <taxon>Phascolomyces</taxon>
    </lineage>
</organism>
<evidence type="ECO:0000313" key="3">
    <source>
        <dbReference type="Proteomes" id="UP001209540"/>
    </source>
</evidence>
<evidence type="ECO:0000256" key="1">
    <source>
        <dbReference type="SAM" id="Phobius"/>
    </source>
</evidence>
<reference evidence="2" key="2">
    <citation type="submission" date="2023-02" db="EMBL/GenBank/DDBJ databases">
        <authorList>
            <consortium name="DOE Joint Genome Institute"/>
            <person name="Mondo S.J."/>
            <person name="Chang Y."/>
            <person name="Wang Y."/>
            <person name="Ahrendt S."/>
            <person name="Andreopoulos W."/>
            <person name="Barry K."/>
            <person name="Beard J."/>
            <person name="Benny G.L."/>
            <person name="Blankenship S."/>
            <person name="Bonito G."/>
            <person name="Cuomo C."/>
            <person name="Desiro A."/>
            <person name="Gervers K.A."/>
            <person name="Hundley H."/>
            <person name="Kuo A."/>
            <person name="LaButti K."/>
            <person name="Lang B.F."/>
            <person name="Lipzen A."/>
            <person name="O'Donnell K."/>
            <person name="Pangilinan J."/>
            <person name="Reynolds N."/>
            <person name="Sandor L."/>
            <person name="Smith M.W."/>
            <person name="Tsang A."/>
            <person name="Grigoriev I.V."/>
            <person name="Stajich J.E."/>
            <person name="Spatafora J.W."/>
        </authorList>
    </citation>
    <scope>NUCLEOTIDE SEQUENCE</scope>
    <source>
        <strain evidence="2">RSA 2281</strain>
    </source>
</reference>
<sequence length="110" mass="12557">MTRPISEENIGSTITTFTALSKESYSVFSGWKNSGNHENFPIYKAKLRTAWIAVARVSIKPDTRGVNVGWMCIPLCLILVVSKILPPVLLKFGPHWRQKRNEKQQKMELK</sequence>
<gene>
    <name evidence="2" type="ORF">BDA99DRAFT_544363</name>
</gene>
<accession>A0AAD5JW04</accession>
<proteinExistence type="predicted"/>
<feature type="transmembrane region" description="Helical" evidence="1">
    <location>
        <begin position="68"/>
        <end position="90"/>
    </location>
</feature>